<gene>
    <name evidence="1" type="ORF">BARSC_190204</name>
</gene>
<protein>
    <submittedName>
        <fullName evidence="1">Uncharacterized protein</fullName>
    </submittedName>
</protein>
<evidence type="ECO:0000313" key="1">
    <source>
        <dbReference type="EMBL" id="CBI82931.1"/>
    </source>
</evidence>
<name>E6Z1E3_BARSR</name>
<accession>E6Z1E3</accession>
<dbReference type="AlphaFoldDB" id="E6Z1E3"/>
<reference evidence="1" key="1">
    <citation type="journal article" date="2011" name="PLoS Genet.">
        <title>Parallel evolution of a type IV secretion system in radiating lineages of the host-restricted bacterial pathogen Bartonella.</title>
        <authorList>
            <person name="Engel P."/>
            <person name="Salzburger W."/>
            <person name="Liesch M."/>
            <person name="Chang C.C."/>
            <person name="Maruyama S."/>
            <person name="Lanz C."/>
            <person name="Calteau A."/>
            <person name="Lajus A."/>
            <person name="Medigue C."/>
            <person name="Schuster S.C."/>
            <person name="Dehio C."/>
        </authorList>
    </citation>
    <scope>NUCLEOTIDE SEQUENCE</scope>
    <source>
        <strain evidence="1">R1</strain>
    </source>
</reference>
<proteinExistence type="predicted"/>
<sequence length="138" mass="15131">MLSCLFYNNMAQGSAKTDKCCGSSVVEHSLGKGEVESSILSRSTIPPASFLPHRHNPIFPPPQPFLYQRNLPAHSPFHTLSKHPPPYPIITLKRHPTPIPSISPLTLKPSTSPPLLLGTLLSNHLPLPTQLNLSRSTF</sequence>
<organism evidence="1">
    <name type="scientific">Bartonella schoenbuchensis (strain DSM 13525 / NCTC 13165 / R1)</name>
    <dbReference type="NCBI Taxonomy" id="687861"/>
    <lineage>
        <taxon>Bacteria</taxon>
        <taxon>Pseudomonadati</taxon>
        <taxon>Pseudomonadota</taxon>
        <taxon>Alphaproteobacteria</taxon>
        <taxon>Hyphomicrobiales</taxon>
        <taxon>Bartonellaceae</taxon>
        <taxon>Bartonella</taxon>
    </lineage>
</organism>
<dbReference type="EMBL" id="FN645524">
    <property type="protein sequence ID" value="CBI82931.1"/>
    <property type="molecule type" value="Genomic_DNA"/>
</dbReference>